<dbReference type="SUPFAM" id="SSF51658">
    <property type="entry name" value="Xylose isomerase-like"/>
    <property type="match status" value="1"/>
</dbReference>
<sequence length="262" mass="30542">MIQNINIGIKISTKNFNFLSEIYLTDEIIDFIEIILDPEFTTKDIRIIKSLKLPYAIHFPNSNNGIDFGDLTKNRENIAFIDRINQYKNKLSELKPICYIIHPESGDIELSIVNIQKLQMEPLALENMPKLGIHGENMLGYDANSLNMYFKCIDQLKFCFDINHAIKTAISMKRDYLLFVKEFLEFKKPILFHISGGNLNIETDEHLALDEGQYNLSKIKKILLNYKHNVNLTFETPRNYEKKINDDLKNIEFFKKVNNSKG</sequence>
<dbReference type="InterPro" id="IPR036237">
    <property type="entry name" value="Xyl_isomerase-like_sf"/>
</dbReference>
<proteinExistence type="predicted"/>
<dbReference type="AlphaFoldDB" id="A0A0F9R9S8"/>
<dbReference type="Gene3D" id="3.20.20.150">
    <property type="entry name" value="Divalent-metal-dependent TIM barrel enzymes"/>
    <property type="match status" value="1"/>
</dbReference>
<protein>
    <recommendedName>
        <fullName evidence="2">Xylose isomerase-like TIM barrel domain-containing protein</fullName>
    </recommendedName>
</protein>
<comment type="caution">
    <text evidence="1">The sequence shown here is derived from an EMBL/GenBank/DDBJ whole genome shotgun (WGS) entry which is preliminary data.</text>
</comment>
<reference evidence="1" key="1">
    <citation type="journal article" date="2015" name="Nature">
        <title>Complex archaea that bridge the gap between prokaryotes and eukaryotes.</title>
        <authorList>
            <person name="Spang A."/>
            <person name="Saw J.H."/>
            <person name="Jorgensen S.L."/>
            <person name="Zaremba-Niedzwiedzka K."/>
            <person name="Martijn J."/>
            <person name="Lind A.E."/>
            <person name="van Eijk R."/>
            <person name="Schleper C."/>
            <person name="Guy L."/>
            <person name="Ettema T.J."/>
        </authorList>
    </citation>
    <scope>NUCLEOTIDE SEQUENCE</scope>
</reference>
<evidence type="ECO:0008006" key="2">
    <source>
        <dbReference type="Google" id="ProtNLM"/>
    </source>
</evidence>
<gene>
    <name evidence="1" type="ORF">LCGC14_0676030</name>
</gene>
<accession>A0A0F9R9S8</accession>
<evidence type="ECO:0000313" key="1">
    <source>
        <dbReference type="EMBL" id="KKN46132.1"/>
    </source>
</evidence>
<name>A0A0F9R9S8_9ZZZZ</name>
<organism evidence="1">
    <name type="scientific">marine sediment metagenome</name>
    <dbReference type="NCBI Taxonomy" id="412755"/>
    <lineage>
        <taxon>unclassified sequences</taxon>
        <taxon>metagenomes</taxon>
        <taxon>ecological metagenomes</taxon>
    </lineage>
</organism>
<dbReference type="EMBL" id="LAZR01001347">
    <property type="protein sequence ID" value="KKN46132.1"/>
    <property type="molecule type" value="Genomic_DNA"/>
</dbReference>